<evidence type="ECO:0008006" key="3">
    <source>
        <dbReference type="Google" id="ProtNLM"/>
    </source>
</evidence>
<evidence type="ECO:0000313" key="1">
    <source>
        <dbReference type="EMBL" id="CAA9889694.1"/>
    </source>
</evidence>
<accession>A0A8S0W944</accession>
<proteinExistence type="predicted"/>
<dbReference type="EMBL" id="CADCXN010000024">
    <property type="protein sequence ID" value="CAA9889694.1"/>
    <property type="molecule type" value="Genomic_DNA"/>
</dbReference>
<protein>
    <recommendedName>
        <fullName evidence="3">Transposase</fullName>
    </recommendedName>
</protein>
<comment type="caution">
    <text evidence="1">The sequence shown here is derived from an EMBL/GenBank/DDBJ whole genome shotgun (WGS) entry which is preliminary data.</text>
</comment>
<name>A0A8S0W944_9GAMM</name>
<sequence length="89" mass="9843">MWGGESYSALAESLQSALTRAGGSPVEHRTDSLSAAFNNHVEEQTLMQAYETLYAHYQLGVTRNNRRISHENGVLECAHGYSSTAWTKP</sequence>
<organism evidence="1 2">
    <name type="scientific">Candidatus Methylobacter favarea</name>
    <dbReference type="NCBI Taxonomy" id="2707345"/>
    <lineage>
        <taxon>Bacteria</taxon>
        <taxon>Pseudomonadati</taxon>
        <taxon>Pseudomonadota</taxon>
        <taxon>Gammaproteobacteria</taxon>
        <taxon>Methylococcales</taxon>
        <taxon>Methylococcaceae</taxon>
        <taxon>Methylobacter</taxon>
    </lineage>
</organism>
<reference evidence="1 2" key="1">
    <citation type="submission" date="2020-02" db="EMBL/GenBank/DDBJ databases">
        <authorList>
            <person name="Hogendoorn C."/>
        </authorList>
    </citation>
    <scope>NUCLEOTIDE SEQUENCE [LARGE SCALE GENOMIC DNA]</scope>
    <source>
        <strain evidence="1">METHB21</strain>
    </source>
</reference>
<keyword evidence="2" id="KW-1185">Reference proteome</keyword>
<gene>
    <name evidence="1" type="ORF">METHB2_120053</name>
</gene>
<dbReference type="AlphaFoldDB" id="A0A8S0W944"/>
<dbReference type="Proteomes" id="UP000494216">
    <property type="component" value="Unassembled WGS sequence"/>
</dbReference>
<evidence type="ECO:0000313" key="2">
    <source>
        <dbReference type="Proteomes" id="UP000494216"/>
    </source>
</evidence>